<dbReference type="FunFam" id="2.60.40.640:FF:000009">
    <property type="entry name" value="Down syndrome critical region protein 3"/>
    <property type="match status" value="1"/>
</dbReference>
<evidence type="ECO:0000256" key="2">
    <source>
        <dbReference type="ARBA" id="ARBA00009100"/>
    </source>
</evidence>
<evidence type="ECO:0000256" key="1">
    <source>
        <dbReference type="ARBA" id="ARBA00004177"/>
    </source>
</evidence>
<reference evidence="7 8" key="1">
    <citation type="journal article" date="2008" name="Nature">
        <title>The genome of the choanoflagellate Monosiga brevicollis and the origin of metazoans.</title>
        <authorList>
            <consortium name="JGI Sequencing"/>
            <person name="King N."/>
            <person name="Westbrook M.J."/>
            <person name="Young S.L."/>
            <person name="Kuo A."/>
            <person name="Abedin M."/>
            <person name="Chapman J."/>
            <person name="Fairclough S."/>
            <person name="Hellsten U."/>
            <person name="Isogai Y."/>
            <person name="Letunic I."/>
            <person name="Marr M."/>
            <person name="Pincus D."/>
            <person name="Putnam N."/>
            <person name="Rokas A."/>
            <person name="Wright K.J."/>
            <person name="Zuzow R."/>
            <person name="Dirks W."/>
            <person name="Good M."/>
            <person name="Goodstein D."/>
            <person name="Lemons D."/>
            <person name="Li W."/>
            <person name="Lyons J.B."/>
            <person name="Morris A."/>
            <person name="Nichols S."/>
            <person name="Richter D.J."/>
            <person name="Salamov A."/>
            <person name="Bork P."/>
            <person name="Lim W.A."/>
            <person name="Manning G."/>
            <person name="Miller W.T."/>
            <person name="McGinnis W."/>
            <person name="Shapiro H."/>
            <person name="Tjian R."/>
            <person name="Grigoriev I.V."/>
            <person name="Rokhsar D."/>
        </authorList>
    </citation>
    <scope>NUCLEOTIDE SEQUENCE [LARGE SCALE GENOMIC DNA]</scope>
    <source>
        <strain evidence="8">MX1 / ATCC 50154</strain>
    </source>
</reference>
<sequence>ETVRGAVVVDSKDGLNHQGIVMSVEGSVSLQLSAKNQGVFEAFYNSIKPIPLINLRFEMQAAQKLPGGQTQLPFEIPLKPKNGQELYETYHGVFVNIQYSLRVDVKRSAFSKDLSKAIEFLVQADVPEEPARPVNFTISPASLENVGNRSSVPDFLIEGRLASTAFHIDQPLAGELRVTHCAEPIKSIELQLVRVETCGCREGYAKDPTEIQNIQIAEGDVQRDVAIPIHMIFPRLFTCPTLITDNFKVEFELNVVTVLQRGELITENFPLKLLRWQLPEAVLD</sequence>
<dbReference type="InParanoid" id="A9UNT1"/>
<dbReference type="AlphaFoldDB" id="A9UNT1"/>
<dbReference type="KEGG" id="mbr:MONBRDRAFT_14003"/>
<dbReference type="Pfam" id="PF03643">
    <property type="entry name" value="Vps26"/>
    <property type="match status" value="1"/>
</dbReference>
<evidence type="ECO:0000313" key="8">
    <source>
        <dbReference type="Proteomes" id="UP000001357"/>
    </source>
</evidence>
<keyword evidence="8" id="KW-1185">Reference proteome</keyword>
<protein>
    <recommendedName>
        <fullName evidence="4">Vacuolar protein sorting-associated protein 26C</fullName>
    </recommendedName>
</protein>
<dbReference type="OMA" id="CVTMPIT"/>
<dbReference type="Gene3D" id="2.60.40.640">
    <property type="match status" value="2"/>
</dbReference>
<evidence type="ECO:0000313" key="7">
    <source>
        <dbReference type="EMBL" id="EDQ92300.1"/>
    </source>
</evidence>
<comment type="subcellular location">
    <subcellularLocation>
        <location evidence="1">Endosome</location>
    </subcellularLocation>
</comment>
<accession>A9UNT1</accession>
<name>A9UNT1_MONBE</name>
<dbReference type="GO" id="GO:0006886">
    <property type="term" value="P:intracellular protein transport"/>
    <property type="evidence" value="ECO:0000318"/>
    <property type="project" value="GO_Central"/>
</dbReference>
<dbReference type="FunCoup" id="A9UNT1">
    <property type="interactions" value="1164"/>
</dbReference>
<dbReference type="GO" id="GO:0005768">
    <property type="term" value="C:endosome"/>
    <property type="evidence" value="ECO:0000318"/>
    <property type="project" value="GO_Central"/>
</dbReference>
<dbReference type="Proteomes" id="UP000001357">
    <property type="component" value="Unassembled WGS sequence"/>
</dbReference>
<proteinExistence type="inferred from homology"/>
<dbReference type="GeneID" id="5887914"/>
<comment type="similarity">
    <text evidence="2">Belongs to the VPS26 family.</text>
</comment>
<keyword evidence="3" id="KW-0967">Endosome</keyword>
<comment type="subunit">
    <text evidence="6">Component of the commander complex that is essential for endosomal recycling of transmembrane cargos; the commander complex is composed of the CCC subcomplex and the retriever subcomplex. Component of the heterotrimeric retriever complex consisting of VPS26C, VPS29 and VPS35L; within the complex interacts with VPS35L. Interacts with SNX17 (via C-terminus); the interaction is direct and associates SNX17 with the retriever complex. Interacts with SNX31; the interaction is direct.</text>
</comment>
<dbReference type="PANTHER" id="PTHR12233">
    <property type="entry name" value="VACUOLAR PROTEIN SORTING 26 RELATED"/>
    <property type="match status" value="1"/>
</dbReference>
<feature type="non-terminal residue" evidence="7">
    <location>
        <position position="1"/>
    </location>
</feature>
<dbReference type="InterPro" id="IPR028934">
    <property type="entry name" value="Vps26-related"/>
</dbReference>
<evidence type="ECO:0000256" key="5">
    <source>
        <dbReference type="ARBA" id="ARBA00093280"/>
    </source>
</evidence>
<dbReference type="InterPro" id="IPR014752">
    <property type="entry name" value="Arrestin-like_C"/>
</dbReference>
<dbReference type="eggNOG" id="KOG2717">
    <property type="taxonomic scope" value="Eukaryota"/>
</dbReference>
<dbReference type="RefSeq" id="XP_001742062.1">
    <property type="nucleotide sequence ID" value="XM_001742010.1"/>
</dbReference>
<dbReference type="FunFam" id="2.60.40.640:FF:000024">
    <property type="entry name" value="Down syndrome critical region protein 3"/>
    <property type="match status" value="1"/>
</dbReference>
<organism evidence="7 8">
    <name type="scientific">Monosiga brevicollis</name>
    <name type="common">Choanoflagellate</name>
    <dbReference type="NCBI Taxonomy" id="81824"/>
    <lineage>
        <taxon>Eukaryota</taxon>
        <taxon>Choanoflagellata</taxon>
        <taxon>Craspedida</taxon>
        <taxon>Salpingoecidae</taxon>
        <taxon>Monosiga</taxon>
    </lineage>
</organism>
<comment type="function">
    <text evidence="5">Component of the commander complex that is essential for endosomal recycling of transmembrane cargos; the commander complex is composed of the CCC subcomplex and the retriever subcomplex. Component of the retriever complex, which is a heterotrimeric complex related to retromer cargo-selective complex (CSC) and essential for retromer-independent retrieval and recycling of numerous cargos such as integrin alpha-5/beta-1 (ITGA5:ITGB1). The recruitment of the retriever complex to the endosomal membrane involves CCC and WASH complexes. In the endosomes, drives the retriever and recycling of NxxY-motif-containing cargo proteins by coupling to SNX17, a cargo essential for the homeostatic maintenance of numerous cell surface proteins associated with processes that include cell migration, cell adhesion, nutrient supply and cell signaling.</text>
</comment>
<evidence type="ECO:0000256" key="6">
    <source>
        <dbReference type="ARBA" id="ARBA00093474"/>
    </source>
</evidence>
<gene>
    <name evidence="7" type="ORF">MONBRDRAFT_14003</name>
</gene>
<evidence type="ECO:0000256" key="3">
    <source>
        <dbReference type="ARBA" id="ARBA00022753"/>
    </source>
</evidence>
<dbReference type="EMBL" id="CH991543">
    <property type="protein sequence ID" value="EDQ92300.1"/>
    <property type="molecule type" value="Genomic_DNA"/>
</dbReference>
<dbReference type="STRING" id="81824.A9UNT1"/>
<evidence type="ECO:0000256" key="4">
    <source>
        <dbReference type="ARBA" id="ARBA00067597"/>
    </source>
</evidence>